<dbReference type="SMART" id="SM00710">
    <property type="entry name" value="PbH1"/>
    <property type="match status" value="4"/>
</dbReference>
<dbReference type="PANTHER" id="PTHR36453:SF1">
    <property type="entry name" value="RIGHT HANDED BETA HELIX DOMAIN-CONTAINING PROTEIN"/>
    <property type="match status" value="1"/>
</dbReference>
<dbReference type="OrthoDB" id="9808066at2"/>
<accession>A0A3S0D8G3</accession>
<sequence length="784" mass="87629">MKKVLLNILTALLLIGCGSKVSDIYVTSNIGNSDYGDKELVFGSIEEAFQALADLRNEGRKNNINIHLEEGEHRISKPIRIKPELGPLKLLGEGSSQTVVKGSFVLQAQWKKYNDHILVAQLPKGRNFDQLFVNGEQQILARYPNYDEDAGHWQGHAADAISAERVKTWAKPVGAIVHAMHRGEWGGFHYVATGVDEQGELLLSGGHQNNRPSKMHPKYRMVENVFEELDAPGEWFLDADNKLFYWPSPGMDMKTAQLEGVNQKHLLEVVGTEQSPVKDVEISGIRFEHAQRTFMEEYEPLLRSDWTLYRGAAILLEGTQKVSIRNCELTNLGGNAILVSNFNREVTIADNHIHDCGASGISFVGSPEAVRSPAFQYGEFVPLAEMDTVRGPKSNKYPSNSIADNNLIYRIGRVEKQTAGVQIAMAMDITVSHNSIYEVPRAGINIGDGTWGGHIIEYNDVFSTVLESGDHGAFNSWGRDRFWHPNRGELEKLVAEDPDMPKWDAIHTTVIRNNRFRCDHGWDIDLDDGSSNYHIYNNVCLNGGIKLREGFYRTVENNIMINNGFHPHVWFKNSGDVFRQNIVFTQHKDIRLQDWGKEVDYNLFPDEETLLQTQKKGVDLHSVFGDAMFVDAESGDYTVKKGSAATKIGFKNIDMDSFGVTNSSLRTKAKTPSIPPLFFGNKNGEDLVFKWLGAELKSITTMAERSASGLNKTAGVLLVSLETPSIIGNSPLQLGDVIIASEGKEVNTVEDLIKSYQNNNWKGKLNLVVVRNQKEKQVTVITKK</sequence>
<protein>
    <submittedName>
        <fullName evidence="3">Peptide-binding protein</fullName>
    </submittedName>
</protein>
<dbReference type="PROSITE" id="PS51257">
    <property type="entry name" value="PROKAR_LIPOPROTEIN"/>
    <property type="match status" value="1"/>
</dbReference>
<reference evidence="3 4" key="1">
    <citation type="submission" date="2018-11" db="EMBL/GenBank/DDBJ databases">
        <title>Arenibacter aquaticus sp.nov., a marine bacterium isolated from surface seawater in the South China Sea.</title>
        <authorList>
            <person name="Guo J."/>
            <person name="Sun J."/>
        </authorList>
    </citation>
    <scope>NUCLEOTIDE SEQUENCE [LARGE SCALE GENOMIC DNA]</scope>
    <source>
        <strain evidence="3 4">GUO666</strain>
    </source>
</reference>
<dbReference type="InterPro" id="IPR036034">
    <property type="entry name" value="PDZ_sf"/>
</dbReference>
<dbReference type="InterPro" id="IPR001478">
    <property type="entry name" value="PDZ"/>
</dbReference>
<dbReference type="RefSeq" id="WP_126160704.1">
    <property type="nucleotide sequence ID" value="NZ_RQPJ01000001.1"/>
</dbReference>
<dbReference type="InterPro" id="IPR011050">
    <property type="entry name" value="Pectin_lyase_fold/virulence"/>
</dbReference>
<feature type="domain" description="Right handed beta helix" evidence="2">
    <location>
        <begin position="311"/>
        <end position="366"/>
    </location>
</feature>
<dbReference type="InterPro" id="IPR039448">
    <property type="entry name" value="Beta_helix"/>
</dbReference>
<dbReference type="AlphaFoldDB" id="A0A3S0D8G3"/>
<evidence type="ECO:0000313" key="3">
    <source>
        <dbReference type="EMBL" id="RTE55401.1"/>
    </source>
</evidence>
<dbReference type="Proteomes" id="UP000267585">
    <property type="component" value="Unassembled WGS sequence"/>
</dbReference>
<keyword evidence="4" id="KW-1185">Reference proteome</keyword>
<dbReference type="Pfam" id="PF13180">
    <property type="entry name" value="PDZ_2"/>
    <property type="match status" value="1"/>
</dbReference>
<dbReference type="InterPro" id="IPR006626">
    <property type="entry name" value="PbH1"/>
</dbReference>
<dbReference type="InterPro" id="IPR012334">
    <property type="entry name" value="Pectin_lyas_fold"/>
</dbReference>
<dbReference type="SUPFAM" id="SSF50156">
    <property type="entry name" value="PDZ domain-like"/>
    <property type="match status" value="1"/>
</dbReference>
<organism evidence="3 4">
    <name type="scientific">Arenibacter aquaticus</name>
    <dbReference type="NCBI Taxonomy" id="2489054"/>
    <lineage>
        <taxon>Bacteria</taxon>
        <taxon>Pseudomonadati</taxon>
        <taxon>Bacteroidota</taxon>
        <taxon>Flavobacteriia</taxon>
        <taxon>Flavobacteriales</taxon>
        <taxon>Flavobacteriaceae</taxon>
        <taxon>Arenibacter</taxon>
    </lineage>
</organism>
<dbReference type="SUPFAM" id="SSF51126">
    <property type="entry name" value="Pectin lyase-like"/>
    <property type="match status" value="1"/>
</dbReference>
<evidence type="ECO:0000259" key="1">
    <source>
        <dbReference type="Pfam" id="PF13180"/>
    </source>
</evidence>
<comment type="caution">
    <text evidence="3">The sequence shown here is derived from an EMBL/GenBank/DDBJ whole genome shotgun (WGS) entry which is preliminary data.</text>
</comment>
<name>A0A3S0D8G3_9FLAO</name>
<evidence type="ECO:0000313" key="4">
    <source>
        <dbReference type="Proteomes" id="UP000267585"/>
    </source>
</evidence>
<evidence type="ECO:0000259" key="2">
    <source>
        <dbReference type="Pfam" id="PF13229"/>
    </source>
</evidence>
<dbReference type="Gene3D" id="2.30.42.10">
    <property type="match status" value="1"/>
</dbReference>
<dbReference type="PANTHER" id="PTHR36453">
    <property type="entry name" value="SECRETED PROTEIN-RELATED"/>
    <property type="match status" value="1"/>
</dbReference>
<feature type="domain" description="PDZ" evidence="1">
    <location>
        <begin position="714"/>
        <end position="780"/>
    </location>
</feature>
<dbReference type="Pfam" id="PF13229">
    <property type="entry name" value="Beta_helix"/>
    <property type="match status" value="1"/>
</dbReference>
<proteinExistence type="predicted"/>
<dbReference type="EMBL" id="RQPJ01000001">
    <property type="protein sequence ID" value="RTE55401.1"/>
    <property type="molecule type" value="Genomic_DNA"/>
</dbReference>
<dbReference type="Gene3D" id="2.160.20.10">
    <property type="entry name" value="Single-stranded right-handed beta-helix, Pectin lyase-like"/>
    <property type="match status" value="1"/>
</dbReference>
<gene>
    <name evidence="3" type="ORF">EHW67_02200</name>
</gene>